<evidence type="ECO:0000256" key="4">
    <source>
        <dbReference type="ARBA" id="ARBA00022670"/>
    </source>
</evidence>
<dbReference type="PANTHER" id="PTHR42837:SF2">
    <property type="entry name" value="MEMBRANE METALLOPROTEASE ARASP2, CHLOROPLASTIC-RELATED"/>
    <property type="match status" value="1"/>
</dbReference>
<dbReference type="PANTHER" id="PTHR42837">
    <property type="entry name" value="REGULATOR OF SIGMA-E PROTEASE RSEP"/>
    <property type="match status" value="1"/>
</dbReference>
<evidence type="ECO:0000259" key="12">
    <source>
        <dbReference type="Pfam" id="PF02163"/>
    </source>
</evidence>
<feature type="domain" description="Peptidase M50" evidence="12">
    <location>
        <begin position="17"/>
        <end position="409"/>
    </location>
</feature>
<keyword evidence="8 11" id="KW-1133">Transmembrane helix</keyword>
<evidence type="ECO:0000256" key="6">
    <source>
        <dbReference type="ARBA" id="ARBA00022801"/>
    </source>
</evidence>
<evidence type="ECO:0000256" key="2">
    <source>
        <dbReference type="ARBA" id="ARBA00004141"/>
    </source>
</evidence>
<dbReference type="InterPro" id="IPR008915">
    <property type="entry name" value="Peptidase_M50"/>
</dbReference>
<comment type="subcellular location">
    <subcellularLocation>
        <location evidence="2">Membrane</location>
        <topology evidence="2">Multi-pass membrane protein</topology>
    </subcellularLocation>
</comment>
<keyword evidence="7 11" id="KW-0862">Zinc</keyword>
<evidence type="ECO:0000256" key="7">
    <source>
        <dbReference type="ARBA" id="ARBA00022833"/>
    </source>
</evidence>
<feature type="transmembrane region" description="Helical" evidence="11">
    <location>
        <begin position="95"/>
        <end position="117"/>
    </location>
</feature>
<dbReference type="Pfam" id="PF02163">
    <property type="entry name" value="Peptidase_M50"/>
    <property type="match status" value="1"/>
</dbReference>
<evidence type="ECO:0000313" key="13">
    <source>
        <dbReference type="EMBL" id="RMD77769.1"/>
    </source>
</evidence>
<keyword evidence="6 11" id="KW-0378">Hydrolase</keyword>
<feature type="transmembrane region" description="Helical" evidence="11">
    <location>
        <begin position="362"/>
        <end position="382"/>
    </location>
</feature>
<dbReference type="InterPro" id="IPR004387">
    <property type="entry name" value="Pept_M50_Zn"/>
</dbReference>
<dbReference type="EMBL" id="RFKV01000002">
    <property type="protein sequence ID" value="RMD77769.1"/>
    <property type="molecule type" value="Genomic_DNA"/>
</dbReference>
<gene>
    <name evidence="13" type="primary">rseP</name>
    <name evidence="13" type="ORF">D6810_00015</name>
</gene>
<evidence type="ECO:0000256" key="11">
    <source>
        <dbReference type="RuleBase" id="RU362031"/>
    </source>
</evidence>
<evidence type="ECO:0000256" key="5">
    <source>
        <dbReference type="ARBA" id="ARBA00022692"/>
    </source>
</evidence>
<name>A0A3M0Z0A2_9BACT</name>
<dbReference type="SUPFAM" id="SSF50156">
    <property type="entry name" value="PDZ domain-like"/>
    <property type="match status" value="1"/>
</dbReference>
<evidence type="ECO:0000256" key="8">
    <source>
        <dbReference type="ARBA" id="ARBA00022989"/>
    </source>
</evidence>
<keyword evidence="11" id="KW-0479">Metal-binding</keyword>
<evidence type="ECO:0000256" key="9">
    <source>
        <dbReference type="ARBA" id="ARBA00023049"/>
    </source>
</evidence>
<feature type="non-terminal residue" evidence="13">
    <location>
        <position position="423"/>
    </location>
</feature>
<dbReference type="NCBIfam" id="TIGR00054">
    <property type="entry name" value="RIP metalloprotease RseP"/>
    <property type="match status" value="1"/>
</dbReference>
<dbReference type="GO" id="GO:0006508">
    <property type="term" value="P:proteolysis"/>
    <property type="evidence" value="ECO:0007669"/>
    <property type="project" value="UniProtKB-KW"/>
</dbReference>
<organism evidence="13 14">
    <name type="scientific">Candidatus Dojkabacteria bacterium</name>
    <dbReference type="NCBI Taxonomy" id="2099670"/>
    <lineage>
        <taxon>Bacteria</taxon>
        <taxon>Candidatus Dojkabacteria</taxon>
    </lineage>
</organism>
<dbReference type="Gene3D" id="2.30.42.10">
    <property type="match status" value="1"/>
</dbReference>
<dbReference type="GO" id="GO:0046872">
    <property type="term" value="F:metal ion binding"/>
    <property type="evidence" value="ECO:0007669"/>
    <property type="project" value="UniProtKB-KW"/>
</dbReference>
<protein>
    <recommendedName>
        <fullName evidence="11">Zinc metalloprotease</fullName>
        <ecNumber evidence="11">3.4.24.-</ecNumber>
    </recommendedName>
</protein>
<accession>A0A3M0Z0A2</accession>
<evidence type="ECO:0000256" key="10">
    <source>
        <dbReference type="ARBA" id="ARBA00023136"/>
    </source>
</evidence>
<dbReference type="CDD" id="cd06163">
    <property type="entry name" value="S2P-M50_PDZ_RseP-like"/>
    <property type="match status" value="1"/>
</dbReference>
<dbReference type="EC" id="3.4.24.-" evidence="11"/>
<reference evidence="13 14" key="1">
    <citation type="submission" date="2018-10" db="EMBL/GenBank/DDBJ databases">
        <title>Thermophilic Lithotrophy and Phototrophy in an Intertidal, Iron-rich, Geothermal Spring.</title>
        <authorList>
            <person name="Ward L.M."/>
            <person name="Idei A."/>
            <person name="Nakagawa M."/>
            <person name="Ueno Y."/>
            <person name="Fischer W."/>
            <person name="Mcglynn S.E."/>
        </authorList>
    </citation>
    <scope>NUCLEOTIDE SEQUENCE [LARGE SCALE GENOMIC DNA]</scope>
    <source>
        <strain evidence="13">J137</strain>
    </source>
</reference>
<keyword evidence="9 11" id="KW-0482">Metalloprotease</keyword>
<dbReference type="AlphaFoldDB" id="A0A3M0Z0A2"/>
<keyword evidence="5 11" id="KW-0812">Transmembrane</keyword>
<keyword evidence="4 13" id="KW-0645">Protease</keyword>
<dbReference type="Proteomes" id="UP000269410">
    <property type="component" value="Unassembled WGS sequence"/>
</dbReference>
<proteinExistence type="inferred from homology"/>
<evidence type="ECO:0000256" key="1">
    <source>
        <dbReference type="ARBA" id="ARBA00001947"/>
    </source>
</evidence>
<dbReference type="InterPro" id="IPR036034">
    <property type="entry name" value="PDZ_sf"/>
</dbReference>
<evidence type="ECO:0000256" key="3">
    <source>
        <dbReference type="ARBA" id="ARBA00007931"/>
    </source>
</evidence>
<sequence length="423" mass="48032">MITFLHLLTNLYSFLVFLLLISSLITVHEFGHFLFCKIFKVHVYEFSIGFGRLIFSKNFLGTKFSIRLFPLGGFVNIDQESQDSQFNKISLFKKIVILLGGVFFNILFAFLLAIFYFNLSDSKKIYLPKISNYTFQSDLVKVGRLITDFELDPRNKDVNDALSFNDNREYLLIDFKDNGAVIRDDDGLEIWLSTEKYEYSLLKVVDVNTNLSNKFENSLLLNDYILSINGIKFKSFEEFNSVLSSLQGKKTTFEILRDGSIFTVEVQIPYRNQSAVILGLVLKEINGNEVSTTQELYILAYENSLVGSTKFILDMLGYQISALLEIIKTALNSKSLDPVSENLGSLPAIADQTYQIFSLGKFSSLLLLMIFLNLSLSIFNLMPIPALDGGQIFILVLQSILKKVGITNISSVKSFLNYISFIF</sequence>
<feature type="transmembrane region" description="Helical" evidence="11">
    <location>
        <begin position="12"/>
        <end position="35"/>
    </location>
</feature>
<keyword evidence="10 11" id="KW-0472">Membrane</keyword>
<comment type="caution">
    <text evidence="13">The sequence shown here is derived from an EMBL/GenBank/DDBJ whole genome shotgun (WGS) entry which is preliminary data.</text>
</comment>
<dbReference type="GO" id="GO:0016020">
    <property type="term" value="C:membrane"/>
    <property type="evidence" value="ECO:0007669"/>
    <property type="project" value="UniProtKB-SubCell"/>
</dbReference>
<dbReference type="GO" id="GO:0004222">
    <property type="term" value="F:metalloendopeptidase activity"/>
    <property type="evidence" value="ECO:0007669"/>
    <property type="project" value="InterPro"/>
</dbReference>
<comment type="cofactor">
    <cofactor evidence="1 11">
        <name>Zn(2+)</name>
        <dbReference type="ChEBI" id="CHEBI:29105"/>
    </cofactor>
</comment>
<comment type="similarity">
    <text evidence="3 11">Belongs to the peptidase M50B family.</text>
</comment>
<evidence type="ECO:0000313" key="14">
    <source>
        <dbReference type="Proteomes" id="UP000269410"/>
    </source>
</evidence>